<evidence type="ECO:0000313" key="1">
    <source>
        <dbReference type="EMBL" id="KKK51764.1"/>
    </source>
</evidence>
<comment type="caution">
    <text evidence="1">The sequence shown here is derived from an EMBL/GenBank/DDBJ whole genome shotgun (WGS) entry which is preliminary data.</text>
</comment>
<sequence>MVFGRKGCHENRDYTVRIYFISEGDDYIEVVEQLAEKEARPIFDKLNEELSDDKKKTLMVEIDDEKWCILKVNVTGIRMFRN</sequence>
<name>A0A0F8YC88_9ZZZZ</name>
<gene>
    <name evidence="1" type="ORF">LCGC14_3111690</name>
</gene>
<reference evidence="1" key="1">
    <citation type="journal article" date="2015" name="Nature">
        <title>Complex archaea that bridge the gap between prokaryotes and eukaryotes.</title>
        <authorList>
            <person name="Spang A."/>
            <person name="Saw J.H."/>
            <person name="Jorgensen S.L."/>
            <person name="Zaremba-Niedzwiedzka K."/>
            <person name="Martijn J."/>
            <person name="Lind A.E."/>
            <person name="van Eijk R."/>
            <person name="Schleper C."/>
            <person name="Guy L."/>
            <person name="Ettema T.J."/>
        </authorList>
    </citation>
    <scope>NUCLEOTIDE SEQUENCE</scope>
</reference>
<protein>
    <submittedName>
        <fullName evidence="1">Uncharacterized protein</fullName>
    </submittedName>
</protein>
<dbReference type="AlphaFoldDB" id="A0A0F8YC88"/>
<organism evidence="1">
    <name type="scientific">marine sediment metagenome</name>
    <dbReference type="NCBI Taxonomy" id="412755"/>
    <lineage>
        <taxon>unclassified sequences</taxon>
        <taxon>metagenomes</taxon>
        <taxon>ecological metagenomes</taxon>
    </lineage>
</organism>
<proteinExistence type="predicted"/>
<accession>A0A0F8YC88</accession>
<dbReference type="EMBL" id="LAZR01067348">
    <property type="protein sequence ID" value="KKK51764.1"/>
    <property type="molecule type" value="Genomic_DNA"/>
</dbReference>